<sequence length="150" mass="16446">MVANIASLSGKDAAFLISVFKHMKTRPEINWDAVTAEMKFKSNKVTQTRYGQVKKKLEEAASLQPTNEGSATDANDLGTPSMSPPPAKRKRTNNSSVASRIISVKDESPSPDLAEEMSSRLNPATQGKWIKLGRRPDDGRDTEWVGEDEA</sequence>
<dbReference type="InterPro" id="IPR054505">
    <property type="entry name" value="Myb_DNA-bind_8"/>
</dbReference>
<proteinExistence type="predicted"/>
<feature type="region of interest" description="Disordered" evidence="1">
    <location>
        <begin position="58"/>
        <end position="150"/>
    </location>
</feature>
<feature type="domain" description="Myb-like DNA-binding" evidence="2">
    <location>
        <begin position="12"/>
        <end position="58"/>
    </location>
</feature>
<dbReference type="Proteomes" id="UP000184330">
    <property type="component" value="Unassembled WGS sequence"/>
</dbReference>
<dbReference type="Pfam" id="PF22980">
    <property type="entry name" value="Myb_DNA-bind_8"/>
    <property type="match status" value="1"/>
</dbReference>
<reference evidence="3 4" key="1">
    <citation type="submission" date="2016-03" db="EMBL/GenBank/DDBJ databases">
        <authorList>
            <person name="Ploux O."/>
        </authorList>
    </citation>
    <scope>NUCLEOTIDE SEQUENCE [LARGE SCALE GENOMIC DNA]</scope>
    <source>
        <strain evidence="3 4">UAMH 11012</strain>
    </source>
</reference>
<evidence type="ECO:0000313" key="3">
    <source>
        <dbReference type="EMBL" id="CZR53690.1"/>
    </source>
</evidence>
<evidence type="ECO:0000259" key="2">
    <source>
        <dbReference type="Pfam" id="PF22980"/>
    </source>
</evidence>
<evidence type="ECO:0000313" key="4">
    <source>
        <dbReference type="Proteomes" id="UP000184330"/>
    </source>
</evidence>
<organism evidence="3 4">
    <name type="scientific">Phialocephala subalpina</name>
    <dbReference type="NCBI Taxonomy" id="576137"/>
    <lineage>
        <taxon>Eukaryota</taxon>
        <taxon>Fungi</taxon>
        <taxon>Dikarya</taxon>
        <taxon>Ascomycota</taxon>
        <taxon>Pezizomycotina</taxon>
        <taxon>Leotiomycetes</taxon>
        <taxon>Helotiales</taxon>
        <taxon>Mollisiaceae</taxon>
        <taxon>Phialocephala</taxon>
        <taxon>Phialocephala fortinii species complex</taxon>
    </lineage>
</organism>
<name>A0A1L7WLQ5_9HELO</name>
<dbReference type="OrthoDB" id="5403747at2759"/>
<keyword evidence="4" id="KW-1185">Reference proteome</keyword>
<dbReference type="EMBL" id="FJOG01000004">
    <property type="protein sequence ID" value="CZR53690.1"/>
    <property type="molecule type" value="Genomic_DNA"/>
</dbReference>
<accession>A0A1L7WLQ5</accession>
<evidence type="ECO:0000256" key="1">
    <source>
        <dbReference type="SAM" id="MobiDB-lite"/>
    </source>
</evidence>
<dbReference type="AlphaFoldDB" id="A0A1L7WLQ5"/>
<feature type="compositionally biased region" description="Polar residues" evidence="1">
    <location>
        <begin position="63"/>
        <end position="81"/>
    </location>
</feature>
<protein>
    <recommendedName>
        <fullName evidence="2">Myb-like DNA-binding domain-containing protein</fullName>
    </recommendedName>
</protein>
<feature type="compositionally biased region" description="Basic and acidic residues" evidence="1">
    <location>
        <begin position="134"/>
        <end position="143"/>
    </location>
</feature>
<gene>
    <name evidence="3" type="ORF">PAC_03570</name>
</gene>